<dbReference type="GO" id="GO:0016791">
    <property type="term" value="F:phosphatase activity"/>
    <property type="evidence" value="ECO:0007669"/>
    <property type="project" value="TreeGrafter"/>
</dbReference>
<dbReference type="EMBL" id="SORZ01000002">
    <property type="protein sequence ID" value="TPW34378.1"/>
    <property type="molecule type" value="Genomic_DNA"/>
</dbReference>
<dbReference type="InterPro" id="IPR000150">
    <property type="entry name" value="Cof"/>
</dbReference>
<dbReference type="PANTHER" id="PTHR10000">
    <property type="entry name" value="PHOSPHOSERINE PHOSPHATASE"/>
    <property type="match status" value="1"/>
</dbReference>
<organism evidence="1 2">
    <name type="scientific">Oecophyllibacter saccharovorans</name>
    <dbReference type="NCBI Taxonomy" id="2558360"/>
    <lineage>
        <taxon>Bacteria</taxon>
        <taxon>Pseudomonadati</taxon>
        <taxon>Pseudomonadota</taxon>
        <taxon>Alphaproteobacteria</taxon>
        <taxon>Acetobacterales</taxon>
        <taxon>Acetobacteraceae</taxon>
        <taxon>Oecophyllibacter</taxon>
    </lineage>
</organism>
<dbReference type="GO" id="GO:0000287">
    <property type="term" value="F:magnesium ion binding"/>
    <property type="evidence" value="ECO:0007669"/>
    <property type="project" value="TreeGrafter"/>
</dbReference>
<dbReference type="GO" id="GO:0005829">
    <property type="term" value="C:cytosol"/>
    <property type="evidence" value="ECO:0007669"/>
    <property type="project" value="TreeGrafter"/>
</dbReference>
<protein>
    <submittedName>
        <fullName evidence="1">HAD family phosphatase</fullName>
    </submittedName>
</protein>
<gene>
    <name evidence="1" type="ORF">E3202_07785</name>
</gene>
<dbReference type="SFLD" id="SFLDG01140">
    <property type="entry name" value="C2.B:_Phosphomannomutase_and_P"/>
    <property type="match status" value="1"/>
</dbReference>
<dbReference type="Pfam" id="PF08282">
    <property type="entry name" value="Hydrolase_3"/>
    <property type="match status" value="1"/>
</dbReference>
<name>A0A506UM25_9PROT</name>
<dbReference type="RefSeq" id="WP_165600965.1">
    <property type="nucleotide sequence ID" value="NZ_SORZ01000002.1"/>
</dbReference>
<dbReference type="PANTHER" id="PTHR10000:SF8">
    <property type="entry name" value="HAD SUPERFAMILY HYDROLASE-LIKE, TYPE 3"/>
    <property type="match status" value="1"/>
</dbReference>
<evidence type="ECO:0000313" key="2">
    <source>
        <dbReference type="Proteomes" id="UP000315037"/>
    </source>
</evidence>
<dbReference type="Proteomes" id="UP000315037">
    <property type="component" value="Unassembled WGS sequence"/>
</dbReference>
<accession>A0A506UM25</accession>
<keyword evidence="2" id="KW-1185">Reference proteome</keyword>
<dbReference type="InterPro" id="IPR023214">
    <property type="entry name" value="HAD_sf"/>
</dbReference>
<comment type="caution">
    <text evidence="1">The sequence shown here is derived from an EMBL/GenBank/DDBJ whole genome shotgun (WGS) entry which is preliminary data.</text>
</comment>
<dbReference type="NCBIfam" id="TIGR00099">
    <property type="entry name" value="Cof-subfamily"/>
    <property type="match status" value="1"/>
</dbReference>
<dbReference type="CDD" id="cd07516">
    <property type="entry name" value="HAD_Pase"/>
    <property type="match status" value="1"/>
</dbReference>
<evidence type="ECO:0000313" key="1">
    <source>
        <dbReference type="EMBL" id="TPW34378.1"/>
    </source>
</evidence>
<proteinExistence type="predicted"/>
<dbReference type="PROSITE" id="PS01229">
    <property type="entry name" value="COF_2"/>
    <property type="match status" value="1"/>
</dbReference>
<dbReference type="InterPro" id="IPR036412">
    <property type="entry name" value="HAD-like_sf"/>
</dbReference>
<dbReference type="Gene3D" id="3.30.1240.10">
    <property type="match status" value="1"/>
</dbReference>
<dbReference type="InterPro" id="IPR006379">
    <property type="entry name" value="HAD-SF_hydro_IIB"/>
</dbReference>
<dbReference type="AlphaFoldDB" id="A0A506UM25"/>
<sequence>MTRATETSPAQAPIRLVVTDVDGTLLDPDRQLTPQTIAAARKLQQAGVGLALCSARAPGALLRIMDALQITGPCAAFNGGAIFQADGVVDKNLFLQPEVTRLLINALESEPVETWLQNDTQWLVRDAQTPLVRQEAESSGLVPTQVANLADHVEGINRVVAMGVEAPVVASLDGWLVGQFGGFAAIARSMPCRINITAPDANKGNALADLARLYKVPLSEVAALGDAPNDIGMLREAGLGIAMGQSPESVKAYAQAVTGSNAQNGWAEAVEKFIMPRVQAG</sequence>
<dbReference type="Gene3D" id="3.40.50.1000">
    <property type="entry name" value="HAD superfamily/HAD-like"/>
    <property type="match status" value="1"/>
</dbReference>
<dbReference type="SUPFAM" id="SSF56784">
    <property type="entry name" value="HAD-like"/>
    <property type="match status" value="1"/>
</dbReference>
<dbReference type="NCBIfam" id="TIGR01484">
    <property type="entry name" value="HAD-SF-IIB"/>
    <property type="match status" value="1"/>
</dbReference>
<reference evidence="1 2" key="1">
    <citation type="submission" date="2019-03" db="EMBL/GenBank/DDBJ databases">
        <title>The complete genome sequence of Neokomagataea sp. Jb2 NBRC113641.</title>
        <authorList>
            <person name="Chua K.-O."/>
            <person name="Chan K.-G."/>
            <person name="See-Too W.-S."/>
        </authorList>
    </citation>
    <scope>NUCLEOTIDE SEQUENCE [LARGE SCALE GENOMIC DNA]</scope>
    <source>
        <strain evidence="1 2">Jb2</strain>
    </source>
</reference>
<dbReference type="SFLD" id="SFLDS00003">
    <property type="entry name" value="Haloacid_Dehalogenase"/>
    <property type="match status" value="1"/>
</dbReference>